<proteinExistence type="predicted"/>
<sequence>MRIFLFVFAIVLVQTIHGCGRMSPPDTKTTTTVAPTTPTATTSTTSTTTESTTASSTTTETTTSATTTESANKNPTLSTSAYKAEQCGPVARTQYVGITDYAYALVTNENKEVIQKSPAVTIIDGSFRDEQLLGKEVPFKRCDHPETNVVYALESVNIKRNI</sequence>
<reference evidence="3" key="1">
    <citation type="submission" date="2023-06" db="EMBL/GenBank/DDBJ databases">
        <title>Genomic analysis of the entomopathogenic nematode Steinernema hermaphroditum.</title>
        <authorList>
            <person name="Schwarz E.M."/>
            <person name="Heppert J.K."/>
            <person name="Baniya A."/>
            <person name="Schwartz H.T."/>
            <person name="Tan C.-H."/>
            <person name="Antoshechkin I."/>
            <person name="Sternberg P.W."/>
            <person name="Goodrich-Blair H."/>
            <person name="Dillman A.R."/>
        </authorList>
    </citation>
    <scope>NUCLEOTIDE SEQUENCE</scope>
    <source>
        <strain evidence="3">PS9179</strain>
        <tissue evidence="3">Whole animal</tissue>
    </source>
</reference>
<protein>
    <submittedName>
        <fullName evidence="3">Uncharacterized protein</fullName>
    </submittedName>
</protein>
<dbReference type="Proteomes" id="UP001175271">
    <property type="component" value="Unassembled WGS sequence"/>
</dbReference>
<gene>
    <name evidence="3" type="ORF">QR680_006888</name>
</gene>
<accession>A0AA39HWY3</accession>
<keyword evidence="2" id="KW-0732">Signal</keyword>
<keyword evidence="4" id="KW-1185">Reference proteome</keyword>
<dbReference type="EMBL" id="JAUCMV010000003">
    <property type="protein sequence ID" value="KAK0413587.1"/>
    <property type="molecule type" value="Genomic_DNA"/>
</dbReference>
<evidence type="ECO:0000313" key="3">
    <source>
        <dbReference type="EMBL" id="KAK0413587.1"/>
    </source>
</evidence>
<feature type="compositionally biased region" description="Low complexity" evidence="1">
    <location>
        <begin position="29"/>
        <end position="71"/>
    </location>
</feature>
<comment type="caution">
    <text evidence="3">The sequence shown here is derived from an EMBL/GenBank/DDBJ whole genome shotgun (WGS) entry which is preliminary data.</text>
</comment>
<name>A0AA39HWY3_9BILA</name>
<organism evidence="3 4">
    <name type="scientific">Steinernema hermaphroditum</name>
    <dbReference type="NCBI Taxonomy" id="289476"/>
    <lineage>
        <taxon>Eukaryota</taxon>
        <taxon>Metazoa</taxon>
        <taxon>Ecdysozoa</taxon>
        <taxon>Nematoda</taxon>
        <taxon>Chromadorea</taxon>
        <taxon>Rhabditida</taxon>
        <taxon>Tylenchina</taxon>
        <taxon>Panagrolaimomorpha</taxon>
        <taxon>Strongyloidoidea</taxon>
        <taxon>Steinernematidae</taxon>
        <taxon>Steinernema</taxon>
    </lineage>
</organism>
<evidence type="ECO:0000256" key="2">
    <source>
        <dbReference type="SAM" id="SignalP"/>
    </source>
</evidence>
<evidence type="ECO:0000256" key="1">
    <source>
        <dbReference type="SAM" id="MobiDB-lite"/>
    </source>
</evidence>
<feature type="chain" id="PRO_5041305601" evidence="2">
    <location>
        <begin position="19"/>
        <end position="162"/>
    </location>
</feature>
<feature type="signal peptide" evidence="2">
    <location>
        <begin position="1"/>
        <end position="18"/>
    </location>
</feature>
<dbReference type="AlphaFoldDB" id="A0AA39HWY3"/>
<feature type="region of interest" description="Disordered" evidence="1">
    <location>
        <begin position="20"/>
        <end position="77"/>
    </location>
</feature>
<evidence type="ECO:0000313" key="4">
    <source>
        <dbReference type="Proteomes" id="UP001175271"/>
    </source>
</evidence>